<geneLocation type="plasmid" evidence="1 2">
    <name>pB</name>
</geneLocation>
<reference evidence="1" key="1">
    <citation type="submission" date="2022-06" db="EMBL/GenBank/DDBJ databases">
        <title>Physiological and biochemical characterization and genomic elucidation of a strain of the genus Ensifer adhaerens M8 that combines arsenic oxidation and chromium reduction.</title>
        <authorList>
            <person name="Li X."/>
            <person name="Yu c."/>
        </authorList>
    </citation>
    <scope>NUCLEOTIDE SEQUENCE</scope>
    <source>
        <strain evidence="1">M8</strain>
        <plasmid evidence="1">pB</plasmid>
    </source>
</reference>
<gene>
    <name evidence="1" type="ORF">NE863_27320</name>
</gene>
<dbReference type="Pfam" id="PF13289">
    <property type="entry name" value="SIR2_2"/>
    <property type="match status" value="1"/>
</dbReference>
<organism evidence="1 2">
    <name type="scientific">Ensifer adhaerens</name>
    <name type="common">Sinorhizobium morelense</name>
    <dbReference type="NCBI Taxonomy" id="106592"/>
    <lineage>
        <taxon>Bacteria</taxon>
        <taxon>Pseudomonadati</taxon>
        <taxon>Pseudomonadota</taxon>
        <taxon>Alphaproteobacteria</taxon>
        <taxon>Hyphomicrobiales</taxon>
        <taxon>Rhizobiaceae</taxon>
        <taxon>Sinorhizobium/Ensifer group</taxon>
        <taxon>Ensifer</taxon>
    </lineage>
</organism>
<dbReference type="EMBL" id="CP098809">
    <property type="protein sequence ID" value="USJ27633.1"/>
    <property type="molecule type" value="Genomic_DNA"/>
</dbReference>
<keyword evidence="1" id="KW-0614">Plasmid</keyword>
<dbReference type="AlphaFoldDB" id="A0A9Q8YFA4"/>
<protein>
    <submittedName>
        <fullName evidence="1">SIR2 family protein</fullName>
    </submittedName>
</protein>
<sequence length="561" mass="61000">MATASTISIQETIDLLEGQFGKFADGFASGMYALWLGSAISRDRVVGLDGVLAKLLESLRQRVENTATCPHFKAFSRILDLAELTPEQRGKIDFSTPLEQALEKIIVDRLWTKYSKVLGTEVEGKQLDYLLWDVLDFKNTFASQHADAEHLAIGMLVLEGVISDIATANWDALLEAAMDELGHTNAPYTVAVTGDDLKGPKGEATLYKFHGCARRAIEDEPKYRPLLVAREAAINQWMANPSFEKIRVQLGALLQRARTIMIGMSAQDSNIQLLFGNKGWKWDDEPSPIIFSAQELSEGQKSILEGAYPTDYEANRNSICGSAKFPAYAKALLLALLLYVLGQKLQVLTNKVSSAGLDAAAKDALGQGIKALRNKAAEAGDGDRYELARSIAQVVGRHAEQFFAGRSENGARPYVAIHSKAPHLMSADKQVEYSGQIEAAAALGAIGLEVSEKKWDLSLDNPSANTSGTLKVSGPSASARVFFASTDDRINGLIKSGAFSPNDADVVVVCSGSVTQRRQRSPRAPMRDGRLEPRYLGMEDILKDSVSLGDFRQRFAGEVGL</sequence>
<accession>A0A9Q8YFA4</accession>
<dbReference type="RefSeq" id="WP_252161189.1">
    <property type="nucleotide sequence ID" value="NZ_CP098809.1"/>
</dbReference>
<dbReference type="Proteomes" id="UP001055460">
    <property type="component" value="Plasmid pB"/>
</dbReference>
<evidence type="ECO:0000313" key="1">
    <source>
        <dbReference type="EMBL" id="USJ27633.1"/>
    </source>
</evidence>
<proteinExistence type="predicted"/>
<name>A0A9Q8YFA4_ENSAD</name>
<evidence type="ECO:0000313" key="2">
    <source>
        <dbReference type="Proteomes" id="UP001055460"/>
    </source>
</evidence>